<feature type="transmembrane region" description="Helical" evidence="6">
    <location>
        <begin position="121"/>
        <end position="143"/>
    </location>
</feature>
<dbReference type="GeneID" id="115886986"/>
<dbReference type="RefSeq" id="XP_030762176.1">
    <property type="nucleotide sequence ID" value="XM_030906316.1"/>
</dbReference>
<keyword evidence="3 6" id="KW-0812">Transmembrane</keyword>
<dbReference type="InterPro" id="IPR050911">
    <property type="entry name" value="DRAM/TMEM150_Autophagy_Mod"/>
</dbReference>
<evidence type="ECO:0000313" key="9">
    <source>
        <dbReference type="RefSeq" id="XP_030762176.1"/>
    </source>
</evidence>
<gene>
    <name evidence="9" type="primary">LOC115886986</name>
</gene>
<sequence length="260" mass="30057">MSYLYDKPYIIPICIVVLYIFLLIISYSLAVATRHVYPVFPYVTDLNVVKPESSFFALMFTIIAVLMLIAAYIRYRKVRFVCDNIDFEEKRITYHLNLAQFVDAFIVVIFMIILANSTDSWSYASGVCAGLFFVILMVLDIVISNFIYPAFGNEYVNLFKIGLTVVALILFIMKFTFQSLALERYNGFNSLYWTPHEAGYTVHVMGAICDWLFHIVTIIFFGLFICDFREIKFEEPYVIAKCSTCPEDGMCYIDTNLECK</sequence>
<dbReference type="OrthoDB" id="191706at2759"/>
<keyword evidence="4 6" id="KW-1133">Transmembrane helix</keyword>
<evidence type="ECO:0000259" key="7">
    <source>
        <dbReference type="Pfam" id="PF10277"/>
    </source>
</evidence>
<organism evidence="8 9">
    <name type="scientific">Sitophilus oryzae</name>
    <name type="common">Rice weevil</name>
    <name type="synonym">Curculio oryzae</name>
    <dbReference type="NCBI Taxonomy" id="7048"/>
    <lineage>
        <taxon>Eukaryota</taxon>
        <taxon>Metazoa</taxon>
        <taxon>Ecdysozoa</taxon>
        <taxon>Arthropoda</taxon>
        <taxon>Hexapoda</taxon>
        <taxon>Insecta</taxon>
        <taxon>Pterygota</taxon>
        <taxon>Neoptera</taxon>
        <taxon>Endopterygota</taxon>
        <taxon>Coleoptera</taxon>
        <taxon>Polyphaga</taxon>
        <taxon>Cucujiformia</taxon>
        <taxon>Curculionidae</taxon>
        <taxon>Dryophthorinae</taxon>
        <taxon>Sitophilus</taxon>
    </lineage>
</organism>
<accession>A0A6J2YFR8</accession>
<proteinExistence type="inferred from homology"/>
<dbReference type="InterPro" id="IPR019402">
    <property type="entry name" value="CWH43_N"/>
</dbReference>
<dbReference type="GO" id="GO:0012505">
    <property type="term" value="C:endomembrane system"/>
    <property type="evidence" value="ECO:0007669"/>
    <property type="project" value="UniProtKB-SubCell"/>
</dbReference>
<dbReference type="PANTHER" id="PTHR21324:SF2">
    <property type="entry name" value="EG:22E5.9 PROTEIN"/>
    <property type="match status" value="1"/>
</dbReference>
<evidence type="ECO:0000313" key="8">
    <source>
        <dbReference type="Proteomes" id="UP000504635"/>
    </source>
</evidence>
<dbReference type="AlphaFoldDB" id="A0A6J2YFR8"/>
<evidence type="ECO:0000256" key="3">
    <source>
        <dbReference type="ARBA" id="ARBA00022692"/>
    </source>
</evidence>
<evidence type="ECO:0000256" key="1">
    <source>
        <dbReference type="ARBA" id="ARBA00004127"/>
    </source>
</evidence>
<dbReference type="PANTHER" id="PTHR21324">
    <property type="entry name" value="FASTING-INDUCIBLE INTEGRAL MEMBRANE PROTEIN TM6P1-RELATED"/>
    <property type="match status" value="1"/>
</dbReference>
<evidence type="ECO:0000256" key="2">
    <source>
        <dbReference type="ARBA" id="ARBA00006565"/>
    </source>
</evidence>
<dbReference type="KEGG" id="soy:115886986"/>
<protein>
    <submittedName>
        <fullName evidence="9">DNA damage-regulated autophagy modulator protein 2-like</fullName>
    </submittedName>
</protein>
<reference evidence="9" key="1">
    <citation type="submission" date="2025-08" db="UniProtKB">
        <authorList>
            <consortium name="RefSeq"/>
        </authorList>
    </citation>
    <scope>IDENTIFICATION</scope>
    <source>
        <tissue evidence="9">Gonads</tissue>
    </source>
</reference>
<feature type="transmembrane region" description="Helical" evidence="6">
    <location>
        <begin position="53"/>
        <end position="73"/>
    </location>
</feature>
<evidence type="ECO:0000256" key="6">
    <source>
        <dbReference type="SAM" id="Phobius"/>
    </source>
</evidence>
<keyword evidence="5 6" id="KW-0472">Membrane</keyword>
<comment type="similarity">
    <text evidence="2">Belongs to the DRAM/TMEM150 family.</text>
</comment>
<comment type="subcellular location">
    <subcellularLocation>
        <location evidence="1">Endomembrane system</location>
        <topology evidence="1">Multi-pass membrane protein</topology>
    </subcellularLocation>
</comment>
<evidence type="ECO:0000256" key="4">
    <source>
        <dbReference type="ARBA" id="ARBA00022989"/>
    </source>
</evidence>
<dbReference type="Pfam" id="PF10277">
    <property type="entry name" value="Frag1"/>
    <property type="match status" value="1"/>
</dbReference>
<keyword evidence="8" id="KW-1185">Reference proteome</keyword>
<feature type="domain" description="CWH43-like N-terminal" evidence="7">
    <location>
        <begin position="9"/>
        <end position="230"/>
    </location>
</feature>
<feature type="transmembrane region" description="Helical" evidence="6">
    <location>
        <begin position="155"/>
        <end position="180"/>
    </location>
</feature>
<name>A0A6J2YFR8_SITOR</name>
<feature type="transmembrane region" description="Helical" evidence="6">
    <location>
        <begin position="94"/>
        <end position="115"/>
    </location>
</feature>
<evidence type="ECO:0000256" key="5">
    <source>
        <dbReference type="ARBA" id="ARBA00023136"/>
    </source>
</evidence>
<feature type="transmembrane region" description="Helical" evidence="6">
    <location>
        <begin position="9"/>
        <end position="33"/>
    </location>
</feature>
<dbReference type="Proteomes" id="UP000504635">
    <property type="component" value="Unplaced"/>
</dbReference>
<dbReference type="InParanoid" id="A0A6J2YFR8"/>
<feature type="transmembrane region" description="Helical" evidence="6">
    <location>
        <begin position="200"/>
        <end position="226"/>
    </location>
</feature>